<feature type="region of interest" description="Disordered" evidence="1">
    <location>
        <begin position="287"/>
        <end position="307"/>
    </location>
</feature>
<dbReference type="Proteomes" id="UP000054988">
    <property type="component" value="Unassembled WGS sequence"/>
</dbReference>
<feature type="region of interest" description="Disordered" evidence="1">
    <location>
        <begin position="227"/>
        <end position="247"/>
    </location>
</feature>
<feature type="region of interest" description="Disordered" evidence="1">
    <location>
        <begin position="1"/>
        <end position="20"/>
    </location>
</feature>
<comment type="caution">
    <text evidence="2">The sequence shown here is derived from an EMBL/GenBank/DDBJ whole genome shotgun (WGS) entry which is preliminary data.</text>
</comment>
<dbReference type="AlphaFoldDB" id="A0A0W0F607"/>
<evidence type="ECO:0000313" key="3">
    <source>
        <dbReference type="Proteomes" id="UP000054988"/>
    </source>
</evidence>
<protein>
    <submittedName>
        <fullName evidence="2">Uncharacterized protein</fullName>
    </submittedName>
</protein>
<feature type="compositionally biased region" description="Polar residues" evidence="1">
    <location>
        <begin position="233"/>
        <end position="247"/>
    </location>
</feature>
<name>A0A0W0F607_MONRR</name>
<reference evidence="2 3" key="1">
    <citation type="submission" date="2015-12" db="EMBL/GenBank/DDBJ databases">
        <title>Draft genome sequence of Moniliophthora roreri, the causal agent of frosty pod rot of cacao.</title>
        <authorList>
            <person name="Aime M.C."/>
            <person name="Diaz-Valderrama J.R."/>
            <person name="Kijpornyongpan T."/>
            <person name="Phillips-Mora W."/>
        </authorList>
    </citation>
    <scope>NUCLEOTIDE SEQUENCE [LARGE SCALE GENOMIC DNA]</scope>
    <source>
        <strain evidence="2 3">MCA 2952</strain>
    </source>
</reference>
<proteinExistence type="predicted"/>
<feature type="compositionally biased region" description="Polar residues" evidence="1">
    <location>
        <begin position="287"/>
        <end position="296"/>
    </location>
</feature>
<evidence type="ECO:0000313" key="2">
    <source>
        <dbReference type="EMBL" id="KTB31770.1"/>
    </source>
</evidence>
<sequence length="307" mass="34372">MVPRSLPDIPGSSSASVTGTGGTVLSEIVDHLYVSPEINYSNSNASAIKTFRVLTSYQLSSHQTLPSPLFSHCVRYSKFPSKTVPIKELFGDSPTPRKDDGYNCPPSAWQLFRQKFFKERQQAQEEAAADQTTKKLNVARLADAIDWIWKMFQQRKVLSAEQKIYWKDPVKEHERLYSGYAPRDSLRNDMHELWMALAEVQNRLVNDSSQFKSVSFDVPSSSRLRQSSSLSLATSHQGGSDGNGASFTTRNDGNFNLTFNNAVFLSCEPDQLQTVEQVFNGVLQPQHRTMSTTPTVTRGAEPNMHGD</sequence>
<dbReference type="EMBL" id="LATX01002292">
    <property type="protein sequence ID" value="KTB31770.1"/>
    <property type="molecule type" value="Genomic_DNA"/>
</dbReference>
<organism evidence="2 3">
    <name type="scientific">Moniliophthora roreri</name>
    <name type="common">Frosty pod rot fungus</name>
    <name type="synonym">Monilia roreri</name>
    <dbReference type="NCBI Taxonomy" id="221103"/>
    <lineage>
        <taxon>Eukaryota</taxon>
        <taxon>Fungi</taxon>
        <taxon>Dikarya</taxon>
        <taxon>Basidiomycota</taxon>
        <taxon>Agaricomycotina</taxon>
        <taxon>Agaricomycetes</taxon>
        <taxon>Agaricomycetidae</taxon>
        <taxon>Agaricales</taxon>
        <taxon>Marasmiineae</taxon>
        <taxon>Marasmiaceae</taxon>
        <taxon>Moniliophthora</taxon>
    </lineage>
</organism>
<gene>
    <name evidence="2" type="ORF">WG66_15654</name>
</gene>
<accession>A0A0W0F607</accession>
<evidence type="ECO:0000256" key="1">
    <source>
        <dbReference type="SAM" id="MobiDB-lite"/>
    </source>
</evidence>